<evidence type="ECO:0000313" key="4">
    <source>
        <dbReference type="Proteomes" id="UP000195570"/>
    </source>
</evidence>
<evidence type="ECO:0000313" key="3">
    <source>
        <dbReference type="EMBL" id="SCU68511.1"/>
    </source>
</evidence>
<proteinExistence type="predicted"/>
<evidence type="ECO:0000256" key="2">
    <source>
        <dbReference type="SAM" id="MobiDB-lite"/>
    </source>
</evidence>
<dbReference type="EMBL" id="CZPT02000993">
    <property type="protein sequence ID" value="SCU68511.1"/>
    <property type="molecule type" value="Genomic_DNA"/>
</dbReference>
<organism evidence="3 4">
    <name type="scientific">Trypanosoma equiperdum</name>
    <dbReference type="NCBI Taxonomy" id="5694"/>
    <lineage>
        <taxon>Eukaryota</taxon>
        <taxon>Discoba</taxon>
        <taxon>Euglenozoa</taxon>
        <taxon>Kinetoplastea</taxon>
        <taxon>Metakinetoplastina</taxon>
        <taxon>Trypanosomatida</taxon>
        <taxon>Trypanosomatidae</taxon>
        <taxon>Trypanosoma</taxon>
    </lineage>
</organism>
<dbReference type="Proteomes" id="UP000195570">
    <property type="component" value="Unassembled WGS sequence"/>
</dbReference>
<accession>A0A1G4I976</accession>
<comment type="caution">
    <text evidence="3">The sequence shown here is derived from an EMBL/GenBank/DDBJ whole genome shotgun (WGS) entry which is preliminary data.</text>
</comment>
<feature type="coiled-coil region" evidence="1">
    <location>
        <begin position="607"/>
        <end position="634"/>
    </location>
</feature>
<evidence type="ECO:0000256" key="1">
    <source>
        <dbReference type="SAM" id="Coils"/>
    </source>
</evidence>
<dbReference type="RefSeq" id="XP_067079664.1">
    <property type="nucleotide sequence ID" value="XM_067223563.1"/>
</dbReference>
<feature type="region of interest" description="Disordered" evidence="2">
    <location>
        <begin position="838"/>
        <end position="858"/>
    </location>
</feature>
<feature type="region of interest" description="Disordered" evidence="2">
    <location>
        <begin position="758"/>
        <end position="814"/>
    </location>
</feature>
<sequence>MTSVKETKEPKPSINRARDLPWWKRLVLDPSYRKRVRRIATECYRKEMSVVRDFPEKLFSAEREYGVPLVSSSQYVQLEGESKWATRHPSTIMKTSSLKTLRDSATTTVLPVFGQDHESRVDDEIKRLFQQEKADNRLYGLSYIWDEQLPPMGFIRQWPPPHQGMWPTGCVHRQLQKVQLPSDRKAREALAHNPLFVHIYRQGGEFLGVWRQSLLLLRYKIICCALHEEALGSRNPNGEKKSSTRRAHLMYVPEFTSPLLRLQGDTTVSVMEGRVNVETISPPTTWEGLAPSPSKVHVDQGYLNWCAFHNSSPMVRQSVRDVYNMLPHDEDGRLTKDVFVEFVLDLLNLFFPLNNSASNIAIAEEEWAFRGTSELVSFDTFFEKFFSFPFIFLRNFEEVTRDMYVEVWCLIRICLLETEHTIHSSSRGITTNVTEVLKQRLEQDYEQTATRTLHRIPKQRSFTLNGGNSNANLDFQMVPKPKIAPLHSKGRPPPQQPRDIPALISGINGFTAEDVINLGCTDFHNTDNYKTYAMKRRILEECEDAPYKIPSSRQVLFAHKKAERLLAEDREANQLESPQIFLEVEEANDSLGTYVLGSPSSSTTGSVKSHNNRMESMKKRRDALEELENRHTIEKLLATSYWYRRRRQQRKKALNDAHTLVSRCHTSWEMFQYDVYEIPEENPTEVDDLIAFVLDLPDDFFVVDTSLRMRNTVYRVHESVRESRLPKVRKVDELQLFEERIKKEAESLWRERLYGTEKQSVKEGDSEAAQPEGSSTTVDDEVPPRLPAKSKRGFTSPKCGASPSSPRQRPGETGRLRPLLSALSKSPPRLDTTALVESPCRNGGCETPKPDRVTARRRREELEEEERILQKKEERVLGMRLRLKERMDAEYMRRVKLKSQRRSIPLVIRVAQRKNVD</sequence>
<dbReference type="VEuPathDB" id="TriTrypDB:TEOVI_000911200"/>
<keyword evidence="4" id="KW-1185">Reference proteome</keyword>
<dbReference type="GeneID" id="92383046"/>
<protein>
    <submittedName>
        <fullName evidence="3">Uncharacterized protein</fullName>
    </submittedName>
</protein>
<name>A0A1G4I976_TRYEQ</name>
<feature type="compositionally biased region" description="Basic and acidic residues" evidence="2">
    <location>
        <begin position="848"/>
        <end position="858"/>
    </location>
</feature>
<reference evidence="3" key="1">
    <citation type="submission" date="2016-09" db="EMBL/GenBank/DDBJ databases">
        <authorList>
            <person name="Hebert L."/>
            <person name="Moumen B."/>
        </authorList>
    </citation>
    <scope>NUCLEOTIDE SEQUENCE [LARGE SCALE GENOMIC DNA]</scope>
    <source>
        <strain evidence="3">OVI</strain>
    </source>
</reference>
<gene>
    <name evidence="3" type="ORF">TEOVI_000911200</name>
</gene>
<keyword evidence="1" id="KW-0175">Coiled coil</keyword>
<dbReference type="AlphaFoldDB" id="A0A1G4I976"/>